<feature type="transmembrane region" description="Helical" evidence="1">
    <location>
        <begin position="54"/>
        <end position="75"/>
    </location>
</feature>
<name>A0ABQ3HGT3_9ACTN</name>
<keyword evidence="4" id="KW-1185">Reference proteome</keyword>
<proteinExistence type="predicted"/>
<dbReference type="InterPro" id="IPR009936">
    <property type="entry name" value="DUF1468"/>
</dbReference>
<keyword evidence="1" id="KW-0472">Membrane</keyword>
<dbReference type="Pfam" id="PF07331">
    <property type="entry name" value="TctB"/>
    <property type="match status" value="1"/>
</dbReference>
<evidence type="ECO:0000259" key="2">
    <source>
        <dbReference type="Pfam" id="PF07331"/>
    </source>
</evidence>
<gene>
    <name evidence="3" type="ORF">GCM10011376_04870</name>
</gene>
<evidence type="ECO:0000313" key="3">
    <source>
        <dbReference type="EMBL" id="GHE15650.1"/>
    </source>
</evidence>
<feature type="transmembrane region" description="Helical" evidence="1">
    <location>
        <begin position="95"/>
        <end position="125"/>
    </location>
</feature>
<protein>
    <submittedName>
        <fullName evidence="3">Membrane protein</fullName>
    </submittedName>
</protein>
<feature type="domain" description="DUF1468" evidence="2">
    <location>
        <begin position="23"/>
        <end position="161"/>
    </location>
</feature>
<dbReference type="RefSeq" id="WP_191277749.1">
    <property type="nucleotide sequence ID" value="NZ_BNAD01000001.1"/>
</dbReference>
<keyword evidence="1" id="KW-0812">Transmembrane</keyword>
<evidence type="ECO:0000256" key="1">
    <source>
        <dbReference type="SAM" id="Phobius"/>
    </source>
</evidence>
<dbReference type="EMBL" id="BNAD01000001">
    <property type="protein sequence ID" value="GHE15650.1"/>
    <property type="molecule type" value="Genomic_DNA"/>
</dbReference>
<evidence type="ECO:0000313" key="4">
    <source>
        <dbReference type="Proteomes" id="UP000597341"/>
    </source>
</evidence>
<keyword evidence="1" id="KW-1133">Transmembrane helix</keyword>
<feature type="transmembrane region" description="Helical" evidence="1">
    <location>
        <begin position="22"/>
        <end position="42"/>
    </location>
</feature>
<reference evidence="4" key="1">
    <citation type="journal article" date="2019" name="Int. J. Syst. Evol. Microbiol.">
        <title>The Global Catalogue of Microorganisms (GCM) 10K type strain sequencing project: providing services to taxonomists for standard genome sequencing and annotation.</title>
        <authorList>
            <consortium name="The Broad Institute Genomics Platform"/>
            <consortium name="The Broad Institute Genome Sequencing Center for Infectious Disease"/>
            <person name="Wu L."/>
            <person name="Ma J."/>
        </authorList>
    </citation>
    <scope>NUCLEOTIDE SEQUENCE [LARGE SCALE GENOMIC DNA]</scope>
    <source>
        <strain evidence="4">CGMCC 1.12791</strain>
    </source>
</reference>
<feature type="transmembrane region" description="Helical" evidence="1">
    <location>
        <begin position="137"/>
        <end position="158"/>
    </location>
</feature>
<dbReference type="Proteomes" id="UP000597341">
    <property type="component" value="Unassembled WGS sequence"/>
</dbReference>
<accession>A0ABQ3HGT3</accession>
<comment type="caution">
    <text evidence="3">The sequence shown here is derived from an EMBL/GenBank/DDBJ whole genome shotgun (WGS) entry which is preliminary data.</text>
</comment>
<sequence length="169" mass="17074">MSTDTGVGNGAGHSPAPFRPDLLAGGSFIALGLAFAIGGARYDVGSALRMGSGYVPIALGGTLVVLGALVVVMAFRGGDPAIRDVERPPVPWRRAGLLVAAILFFGFTVEGLGLAPTLLVTTFLAALAAPEVKPVRAALTAAGITALCLVVFVALLQLKLPLLGDWLGG</sequence>
<organism evidence="3 4">
    <name type="scientific">Nocardioides flavus</name>
    <name type="common">ex Wang et al. 2016</name>
    <dbReference type="NCBI Taxonomy" id="2058780"/>
    <lineage>
        <taxon>Bacteria</taxon>
        <taxon>Bacillati</taxon>
        <taxon>Actinomycetota</taxon>
        <taxon>Actinomycetes</taxon>
        <taxon>Propionibacteriales</taxon>
        <taxon>Nocardioidaceae</taxon>
        <taxon>Nocardioides</taxon>
    </lineage>
</organism>